<evidence type="ECO:0000313" key="1">
    <source>
        <dbReference type="EMBL" id="EKF16991.1"/>
    </source>
</evidence>
<dbReference type="Pfam" id="PF10038">
    <property type="entry name" value="DUF2274"/>
    <property type="match status" value="1"/>
</dbReference>
<dbReference type="PATRIC" id="fig|391937.3.peg.4113"/>
<gene>
    <name evidence="1" type="ORF">NA2_20073</name>
</gene>
<accession>K2M4J4</accession>
<dbReference type="Proteomes" id="UP000006786">
    <property type="component" value="Unassembled WGS sequence"/>
</dbReference>
<dbReference type="eggNOG" id="COG5639">
    <property type="taxonomic scope" value="Bacteria"/>
</dbReference>
<proteinExistence type="predicted"/>
<evidence type="ECO:0008006" key="3">
    <source>
        <dbReference type="Google" id="ProtNLM"/>
    </source>
</evidence>
<organism evidence="1 2">
    <name type="scientific">Nitratireductor pacificus pht-3B</name>
    <dbReference type="NCBI Taxonomy" id="391937"/>
    <lineage>
        <taxon>Bacteria</taxon>
        <taxon>Pseudomonadati</taxon>
        <taxon>Pseudomonadota</taxon>
        <taxon>Alphaproteobacteria</taxon>
        <taxon>Hyphomicrobiales</taxon>
        <taxon>Phyllobacteriaceae</taxon>
        <taxon>Nitratireductor</taxon>
    </lineage>
</organism>
<dbReference type="OrthoDB" id="8030866at2"/>
<name>K2M4J4_9HYPH</name>
<dbReference type="STRING" id="391937.NA2_20073"/>
<sequence length="81" mass="9162">MTNLKLGKLPDRSPAKITITVDAELNQALHDYASMYRNTYGEAESVTELIPFMLATFLDSDRAFVKARREGLPKTDDWKKG</sequence>
<evidence type="ECO:0000313" key="2">
    <source>
        <dbReference type="Proteomes" id="UP000006786"/>
    </source>
</evidence>
<keyword evidence="2" id="KW-1185">Reference proteome</keyword>
<reference evidence="1 2" key="1">
    <citation type="journal article" date="2012" name="J. Bacteriol.">
        <title>Genome Sequence of Nitratireductor pacificus Type Strain pht-3B.</title>
        <authorList>
            <person name="Lai Q."/>
            <person name="Li G."/>
            <person name="Shao Z."/>
        </authorList>
    </citation>
    <scope>NUCLEOTIDE SEQUENCE [LARGE SCALE GENOMIC DNA]</scope>
    <source>
        <strain evidence="2">pht-3B</strain>
    </source>
</reference>
<dbReference type="EMBL" id="AMRM01000031">
    <property type="protein sequence ID" value="EKF16991.1"/>
    <property type="molecule type" value="Genomic_DNA"/>
</dbReference>
<dbReference type="RefSeq" id="WP_008599111.1">
    <property type="nucleotide sequence ID" value="NZ_AMRM01000031.1"/>
</dbReference>
<dbReference type="InterPro" id="IPR018733">
    <property type="entry name" value="DUF2274"/>
</dbReference>
<dbReference type="AlphaFoldDB" id="K2M4J4"/>
<protein>
    <recommendedName>
        <fullName evidence="3">DUF2274 domain-containing protein</fullName>
    </recommendedName>
</protein>
<comment type="caution">
    <text evidence="1">The sequence shown here is derived from an EMBL/GenBank/DDBJ whole genome shotgun (WGS) entry which is preliminary data.</text>
</comment>